<proteinExistence type="predicted"/>
<keyword evidence="4" id="KW-1185">Reference proteome</keyword>
<dbReference type="EMBL" id="CAAALY010255324">
    <property type="protein sequence ID" value="VEL37550.1"/>
    <property type="molecule type" value="Genomic_DNA"/>
</dbReference>
<dbReference type="OrthoDB" id="27683at2759"/>
<dbReference type="GO" id="GO:0036503">
    <property type="term" value="P:ERAD pathway"/>
    <property type="evidence" value="ECO:0007669"/>
    <property type="project" value="TreeGrafter"/>
</dbReference>
<evidence type="ECO:0000313" key="3">
    <source>
        <dbReference type="EMBL" id="VEL37550.1"/>
    </source>
</evidence>
<dbReference type="AlphaFoldDB" id="A0A3S5C5Z0"/>
<dbReference type="InterPro" id="IPR040692">
    <property type="entry name" value="UGGT_TRXL_3"/>
</dbReference>
<dbReference type="Pfam" id="PF18402">
    <property type="entry name" value="Thioredoxin_14"/>
    <property type="match status" value="1"/>
</dbReference>
<name>A0A3S5C5Z0_9PLAT</name>
<accession>A0A3S5C5Z0</accession>
<dbReference type="GO" id="GO:0003980">
    <property type="term" value="F:UDP-glucose:glycoprotein glucosyltransferase activity"/>
    <property type="evidence" value="ECO:0007669"/>
    <property type="project" value="InterPro"/>
</dbReference>
<dbReference type="PANTHER" id="PTHR11226:SF0">
    <property type="entry name" value="UDP-GLUCOSE:GLYCOPROTEIN GLUCOSYLTRANSFERASE"/>
    <property type="match status" value="1"/>
</dbReference>
<dbReference type="GO" id="GO:0051082">
    <property type="term" value="F:unfolded protein binding"/>
    <property type="evidence" value="ECO:0007669"/>
    <property type="project" value="TreeGrafter"/>
</dbReference>
<evidence type="ECO:0000259" key="2">
    <source>
        <dbReference type="Pfam" id="PF18402"/>
    </source>
</evidence>
<dbReference type="InterPro" id="IPR009448">
    <property type="entry name" value="UDP-g_GGtrans"/>
</dbReference>
<gene>
    <name evidence="3" type="ORF">PXEA_LOCUS30990</name>
</gene>
<protein>
    <submittedName>
        <fullName evidence="3">Uncharacterized protein</fullName>
    </submittedName>
</protein>
<dbReference type="Proteomes" id="UP000784294">
    <property type="component" value="Unassembled WGS sequence"/>
</dbReference>
<comment type="caution">
    <text evidence="3">The sequence shown here is derived from an EMBL/GenBank/DDBJ whole genome shotgun (WGS) entry which is preliminary data.</text>
</comment>
<feature type="domain" description="UGGT thioredoxin-like" evidence="2">
    <location>
        <begin position="140"/>
        <end position="215"/>
    </location>
</feature>
<sequence>MVDIAVSQELRDEVKSLHLSLQENYKILPGTNLLSINGLIVSPKVDISSLLDIIWRESWILTRLHRLGIRGPALYSLLSLPLDQVGSEFSSTGIESDGATAQSLFGSRPTSLTVTQPPINLGQHVRLSLTGRFMLDLRGAPLIYLNNLESDPAYAGWKKSVRGLFTMDFISGSSGLKQVAKNLFNVVLVIDPANPNCTDILRFTESFILHRVGIR</sequence>
<dbReference type="InterPro" id="IPR040694">
    <property type="entry name" value="UGGT_TRXL_2"/>
</dbReference>
<dbReference type="GO" id="GO:0005783">
    <property type="term" value="C:endoplasmic reticulum"/>
    <property type="evidence" value="ECO:0007669"/>
    <property type="project" value="TreeGrafter"/>
</dbReference>
<feature type="domain" description="UGGT thioredoxin-like" evidence="1">
    <location>
        <begin position="4"/>
        <end position="79"/>
    </location>
</feature>
<reference evidence="3" key="1">
    <citation type="submission" date="2018-11" db="EMBL/GenBank/DDBJ databases">
        <authorList>
            <consortium name="Pathogen Informatics"/>
        </authorList>
    </citation>
    <scope>NUCLEOTIDE SEQUENCE</scope>
</reference>
<dbReference type="GO" id="GO:0018279">
    <property type="term" value="P:protein N-linked glycosylation via asparagine"/>
    <property type="evidence" value="ECO:0007669"/>
    <property type="project" value="TreeGrafter"/>
</dbReference>
<dbReference type="Pfam" id="PF18401">
    <property type="entry name" value="Thioredoxin_13"/>
    <property type="match status" value="1"/>
</dbReference>
<evidence type="ECO:0000259" key="1">
    <source>
        <dbReference type="Pfam" id="PF18401"/>
    </source>
</evidence>
<organism evidence="3 4">
    <name type="scientific">Protopolystoma xenopodis</name>
    <dbReference type="NCBI Taxonomy" id="117903"/>
    <lineage>
        <taxon>Eukaryota</taxon>
        <taxon>Metazoa</taxon>
        <taxon>Spiralia</taxon>
        <taxon>Lophotrochozoa</taxon>
        <taxon>Platyhelminthes</taxon>
        <taxon>Monogenea</taxon>
        <taxon>Polyopisthocotylea</taxon>
        <taxon>Polystomatidea</taxon>
        <taxon>Polystomatidae</taxon>
        <taxon>Protopolystoma</taxon>
    </lineage>
</organism>
<evidence type="ECO:0000313" key="4">
    <source>
        <dbReference type="Proteomes" id="UP000784294"/>
    </source>
</evidence>
<dbReference type="PANTHER" id="PTHR11226">
    <property type="entry name" value="UDP-GLUCOSE GLYCOPROTEIN:GLUCOSYLTRANSFERASE"/>
    <property type="match status" value="1"/>
</dbReference>